<dbReference type="AlphaFoldDB" id="A0A1Q8CT24"/>
<evidence type="ECO:0000256" key="1">
    <source>
        <dbReference type="SAM" id="MobiDB-lite"/>
    </source>
</evidence>
<gene>
    <name evidence="2" type="ORF">BU204_11210</name>
</gene>
<sequence>MPSLSLADRAAKCTMPVATSAAHPRAAVTSVSNWVAISSAERRDDPAADAGLAIDRIRWPSGTNGTSTRARSRANSSSGGAHTRSAAPSVRSRTARPASGSTSPRDP</sequence>
<evidence type="ECO:0000313" key="2">
    <source>
        <dbReference type="EMBL" id="OLF17500.1"/>
    </source>
</evidence>
<evidence type="ECO:0000313" key="3">
    <source>
        <dbReference type="Proteomes" id="UP000185596"/>
    </source>
</evidence>
<feature type="region of interest" description="Disordered" evidence="1">
    <location>
        <begin position="39"/>
        <end position="107"/>
    </location>
</feature>
<accession>A0A1Q8CT24</accession>
<feature type="compositionally biased region" description="Low complexity" evidence="1">
    <location>
        <begin position="65"/>
        <end position="81"/>
    </location>
</feature>
<dbReference type="Proteomes" id="UP000185596">
    <property type="component" value="Unassembled WGS sequence"/>
</dbReference>
<proteinExistence type="predicted"/>
<name>A0A1Q8CT24_9PSEU</name>
<dbReference type="EMBL" id="MSIE01000016">
    <property type="protein sequence ID" value="OLF17500.1"/>
    <property type="molecule type" value="Genomic_DNA"/>
</dbReference>
<keyword evidence="3" id="KW-1185">Reference proteome</keyword>
<protein>
    <submittedName>
        <fullName evidence="2">Uncharacterized protein</fullName>
    </submittedName>
</protein>
<reference evidence="2 3" key="1">
    <citation type="submission" date="2016-12" db="EMBL/GenBank/DDBJ databases">
        <title>The draft genome sequence of Actinophytocola sp. 11-183.</title>
        <authorList>
            <person name="Wang W."/>
            <person name="Yuan L."/>
        </authorList>
    </citation>
    <scope>NUCLEOTIDE SEQUENCE [LARGE SCALE GENOMIC DNA]</scope>
    <source>
        <strain evidence="2 3">11-183</strain>
    </source>
</reference>
<comment type="caution">
    <text evidence="2">The sequence shown here is derived from an EMBL/GenBank/DDBJ whole genome shotgun (WGS) entry which is preliminary data.</text>
</comment>
<organism evidence="2 3">
    <name type="scientific">Actinophytocola xanthii</name>
    <dbReference type="NCBI Taxonomy" id="1912961"/>
    <lineage>
        <taxon>Bacteria</taxon>
        <taxon>Bacillati</taxon>
        <taxon>Actinomycetota</taxon>
        <taxon>Actinomycetes</taxon>
        <taxon>Pseudonocardiales</taxon>
        <taxon>Pseudonocardiaceae</taxon>
    </lineage>
</organism>
<dbReference type="RefSeq" id="WP_075125551.1">
    <property type="nucleotide sequence ID" value="NZ_MSIE01000016.1"/>
</dbReference>